<name>A0ABW8ZLE9_9BURK</name>
<dbReference type="RefSeq" id="WP_408334814.1">
    <property type="nucleotide sequence ID" value="NZ_JAQQFH010000047.1"/>
</dbReference>
<dbReference type="Pfam" id="PF00534">
    <property type="entry name" value="Glycos_transf_1"/>
    <property type="match status" value="2"/>
</dbReference>
<feature type="domain" description="Glycosyl transferase family 1" evidence="1">
    <location>
        <begin position="569"/>
        <end position="626"/>
    </location>
</feature>
<organism evidence="3 4">
    <name type="scientific">Paraburkholderia agricolaris</name>
    <dbReference type="NCBI Taxonomy" id="2152888"/>
    <lineage>
        <taxon>Bacteria</taxon>
        <taxon>Pseudomonadati</taxon>
        <taxon>Pseudomonadota</taxon>
        <taxon>Betaproteobacteria</taxon>
        <taxon>Burkholderiales</taxon>
        <taxon>Burkholderiaceae</taxon>
        <taxon>Paraburkholderia</taxon>
    </lineage>
</organism>
<evidence type="ECO:0000313" key="3">
    <source>
        <dbReference type="EMBL" id="MFL9883742.1"/>
    </source>
</evidence>
<dbReference type="Proteomes" id="UP001629249">
    <property type="component" value="Unassembled WGS sequence"/>
</dbReference>
<feature type="domain" description="Glycosyltransferase subfamily 4-like N-terminal" evidence="2">
    <location>
        <begin position="354"/>
        <end position="554"/>
    </location>
</feature>
<dbReference type="GO" id="GO:0016757">
    <property type="term" value="F:glycosyltransferase activity"/>
    <property type="evidence" value="ECO:0007669"/>
    <property type="project" value="UniProtKB-KW"/>
</dbReference>
<keyword evidence="3" id="KW-0808">Transferase</keyword>
<reference evidence="3 4" key="1">
    <citation type="journal article" date="2024" name="Chem. Sci.">
        <title>Discovery of megapolipeptins by genome mining of a Burkholderiales bacteria collection.</title>
        <authorList>
            <person name="Paulo B.S."/>
            <person name="Recchia M.J.J."/>
            <person name="Lee S."/>
            <person name="Fergusson C.H."/>
            <person name="Romanowski S.B."/>
            <person name="Hernandez A."/>
            <person name="Krull N."/>
            <person name="Liu D.Y."/>
            <person name="Cavanagh H."/>
            <person name="Bos A."/>
            <person name="Gray C.A."/>
            <person name="Murphy B.T."/>
            <person name="Linington R.G."/>
            <person name="Eustaquio A.S."/>
        </authorList>
    </citation>
    <scope>NUCLEOTIDE SEQUENCE [LARGE SCALE GENOMIC DNA]</scope>
    <source>
        <strain evidence="3 4">RL16-012-BIC-B</strain>
    </source>
</reference>
<comment type="caution">
    <text evidence="3">The sequence shown here is derived from an EMBL/GenBank/DDBJ whole genome shotgun (WGS) entry which is preliminary data.</text>
</comment>
<dbReference type="InterPro" id="IPR050194">
    <property type="entry name" value="Glycosyltransferase_grp1"/>
</dbReference>
<dbReference type="Gene3D" id="3.40.50.2000">
    <property type="entry name" value="Glycogen Phosphorylase B"/>
    <property type="match status" value="3"/>
</dbReference>
<dbReference type="EC" id="2.4.-.-" evidence="3"/>
<keyword evidence="4" id="KW-1185">Reference proteome</keyword>
<dbReference type="InterPro" id="IPR001296">
    <property type="entry name" value="Glyco_trans_1"/>
</dbReference>
<dbReference type="SUPFAM" id="SSF53756">
    <property type="entry name" value="UDP-Glycosyltransferase/glycogen phosphorylase"/>
    <property type="match status" value="2"/>
</dbReference>
<feature type="domain" description="Glycosyl transferase family 1" evidence="1">
    <location>
        <begin position="726"/>
        <end position="808"/>
    </location>
</feature>
<dbReference type="PANTHER" id="PTHR45947:SF3">
    <property type="entry name" value="SULFOQUINOVOSYL TRANSFERASE SQD2"/>
    <property type="match status" value="1"/>
</dbReference>
<dbReference type="Pfam" id="PF13579">
    <property type="entry name" value="Glyco_trans_4_4"/>
    <property type="match status" value="1"/>
</dbReference>
<keyword evidence="3" id="KW-0328">Glycosyltransferase</keyword>
<dbReference type="SUPFAM" id="SSF141571">
    <property type="entry name" value="Pentapeptide repeat-like"/>
    <property type="match status" value="1"/>
</dbReference>
<dbReference type="CDD" id="cd03801">
    <property type="entry name" value="GT4_PimA-like"/>
    <property type="match status" value="1"/>
</dbReference>
<dbReference type="InterPro" id="IPR001646">
    <property type="entry name" value="5peptide_repeat"/>
</dbReference>
<dbReference type="EMBL" id="JAQQFN010000007">
    <property type="protein sequence ID" value="MFL9883742.1"/>
    <property type="molecule type" value="Genomic_DNA"/>
</dbReference>
<evidence type="ECO:0000313" key="4">
    <source>
        <dbReference type="Proteomes" id="UP001629249"/>
    </source>
</evidence>
<dbReference type="Gene3D" id="2.160.20.80">
    <property type="entry name" value="E3 ubiquitin-protein ligase SopA"/>
    <property type="match status" value="1"/>
</dbReference>
<proteinExistence type="predicted"/>
<dbReference type="InterPro" id="IPR028098">
    <property type="entry name" value="Glyco_trans_4-like_N"/>
</dbReference>
<accession>A0ABW8ZLE9</accession>
<dbReference type="Pfam" id="PF00805">
    <property type="entry name" value="Pentapeptide"/>
    <property type="match status" value="2"/>
</dbReference>
<sequence>MSIIRQVVVVIALSLSALFLGIQFWTTSVIAVRSEQILREYDARPPLTSMAEEKARQEAIAAKIQNVKQGLFWTGIAGNLSAAAAVIVALSGAWIGFHQYLGVRQKERVDRASAELKSIWEMLADKSAMVRGAGMAALQNFLGRELSIYHSSIASALSVGCRSILAYSDTPKDSEFLLRTVTPVIERAFRSIDHETLGSVSWQGVVLYYPRLNDLDLHGFDFRDAIIMGGDFTGANLQGCRFNAARLTQCQFDGADLRKAVLEHADLASASFKGANLSDADLRNVKILHTDFSACDLRDARFSRTKIDWTLTKGWRTSHLDPGLRKTLIAKHGPEATGPRALMMCWEFPPFVSGGGWTAAYHLVRRLRRKGGDLTLLAPWPHSSLSPYPFGHEVEVAGVGIDHAGIDMRPFQGFSAYGSYGAYSSAPASEIASGLVQAEGEAGSIVDEVSAFARRCADFAEESGHNWKIIHAHDWVTFPAAARLARVSSSPWIAHFHSTEWDRRGDKASELIHQIEEDACRAADKILVPSTVLRDTLVRVLKAERTKILVVPNCFEFEPEELQRRGSFKARRVIFAGRITAQKGPDYFIEAATRIRKRLPEATFAMYGEGDMVQQIATSIRQYFHPTKFIPPVENKQGTPVELIVSLTSVIVATRNPVTGRLSYKNTSSPASLDRELEARIAKGGFTLTLKFTPDGYHLVTFGEGARQENFLVYGPGLWREGDPIVEMSGFVDWSARNRMFRNASAVIVPSRSEPFGMIILEAMENGVPVFYSRNAGVSDVLQTDLTIDPEDAEAVAGKVCELLSNERRWLAVVEEQRAALLKFSKTPCEDEVVRTWKSLIQRT</sequence>
<evidence type="ECO:0000259" key="2">
    <source>
        <dbReference type="Pfam" id="PF13579"/>
    </source>
</evidence>
<protein>
    <submittedName>
        <fullName evidence="3">Glycosyltransferase</fullName>
        <ecNumber evidence="3">2.4.-.-</ecNumber>
    </submittedName>
</protein>
<dbReference type="PANTHER" id="PTHR45947">
    <property type="entry name" value="SULFOQUINOVOSYL TRANSFERASE SQD2"/>
    <property type="match status" value="1"/>
</dbReference>
<evidence type="ECO:0000259" key="1">
    <source>
        <dbReference type="Pfam" id="PF00534"/>
    </source>
</evidence>
<gene>
    <name evidence="3" type="ORF">PQR66_11940</name>
</gene>